<dbReference type="SUPFAM" id="SSF53335">
    <property type="entry name" value="S-adenosyl-L-methionine-dependent methyltransferases"/>
    <property type="match status" value="1"/>
</dbReference>
<dbReference type="EMBL" id="GG730076">
    <property type="protein sequence ID" value="EEZ92504.1"/>
    <property type="molecule type" value="Genomic_DNA"/>
</dbReference>
<organism evidence="1 2">
    <name type="scientific">Candidatus Parvarchaeum acidiphilum ARMAN-4</name>
    <dbReference type="NCBI Taxonomy" id="662760"/>
    <lineage>
        <taxon>Archaea</taxon>
        <taxon>Candidatus Parvarchaeota</taxon>
        <taxon>Candidatus Parvarchaeum</taxon>
    </lineage>
</organism>
<dbReference type="InterPro" id="IPR050723">
    <property type="entry name" value="CFA/CMAS"/>
</dbReference>
<dbReference type="GO" id="GO:0032259">
    <property type="term" value="P:methylation"/>
    <property type="evidence" value="ECO:0007669"/>
    <property type="project" value="UniProtKB-KW"/>
</dbReference>
<evidence type="ECO:0000313" key="1">
    <source>
        <dbReference type="EMBL" id="EEZ92504.1"/>
    </source>
</evidence>
<dbReference type="InterPro" id="IPR029063">
    <property type="entry name" value="SAM-dependent_MTases_sf"/>
</dbReference>
<evidence type="ECO:0000313" key="2">
    <source>
        <dbReference type="Proteomes" id="UP000009375"/>
    </source>
</evidence>
<reference evidence="1 2" key="1">
    <citation type="journal article" date="2010" name="Proc. Natl. Acad. Sci. U.S.A.">
        <title>Enigmatic, ultrasmall, uncultivated Archaea.</title>
        <authorList>
            <person name="Baker B.J."/>
            <person name="Comolli L.R."/>
            <person name="Dick G.J."/>
            <person name="Hauser L.J."/>
            <person name="Hyatt D."/>
            <person name="Dill B.D."/>
            <person name="Land M.L."/>
            <person name="Verberkmoes N.C."/>
            <person name="Hettich R.L."/>
            <person name="Banfield J.F."/>
        </authorList>
    </citation>
    <scope>NUCLEOTIDE SEQUENCE [LARGE SCALE GENOMIC DNA]</scope>
</reference>
<dbReference type="CDD" id="cd02440">
    <property type="entry name" value="AdoMet_MTases"/>
    <property type="match status" value="1"/>
</dbReference>
<dbReference type="AlphaFoldDB" id="D2EGM9"/>
<accession>D2EGM9</accession>
<keyword evidence="1" id="KW-0808">Transferase</keyword>
<dbReference type="PANTHER" id="PTHR43667:SF2">
    <property type="entry name" value="FATTY ACID C-METHYL TRANSFERASE"/>
    <property type="match status" value="1"/>
</dbReference>
<dbReference type="PANTHER" id="PTHR43667">
    <property type="entry name" value="CYCLOPROPANE-FATTY-ACYL-PHOSPHOLIPID SYNTHASE"/>
    <property type="match status" value="1"/>
</dbReference>
<proteinExistence type="predicted"/>
<dbReference type="Proteomes" id="UP000009375">
    <property type="component" value="Unassembled WGS sequence"/>
</dbReference>
<keyword evidence="1" id="KW-0489">Methyltransferase</keyword>
<protein>
    <submittedName>
        <fullName evidence="1">Methyltransferase type 12</fullName>
    </submittedName>
</protein>
<sequence length="170" mass="19245">MDAVSYYNSIKDSYEKLYSREQENKIRFFLSKINIKSNDKILDVGAGSGILESLLSENKITALEPSNMSDIIILKNLSNVSVIKETIQDFNPNDKFDVVFCITVLQDIKEEERDKVIKKLFSLTAENGHLIISVLNVSKIDLSSLNPANSGYIENDRYFIFFNGGKSFLS</sequence>
<name>D2EGM9_PARA4</name>
<dbReference type="Gene3D" id="3.40.50.150">
    <property type="entry name" value="Vaccinia Virus protein VP39"/>
    <property type="match status" value="1"/>
</dbReference>
<dbReference type="Pfam" id="PF13489">
    <property type="entry name" value="Methyltransf_23"/>
    <property type="match status" value="1"/>
</dbReference>
<gene>
    <name evidence="1" type="ORF">BJBARM4_0928</name>
</gene>
<dbReference type="GO" id="GO:0008168">
    <property type="term" value="F:methyltransferase activity"/>
    <property type="evidence" value="ECO:0007669"/>
    <property type="project" value="UniProtKB-KW"/>
</dbReference>